<reference evidence="2" key="1">
    <citation type="submission" date="2022-07" db="EMBL/GenBank/DDBJ databases">
        <title>Taxonomic analysis of Microcella humidisoli nov. sp., isolated from riverside soil.</title>
        <authorList>
            <person name="Molina K.M."/>
            <person name="Kim S.B."/>
        </authorList>
    </citation>
    <scope>NUCLEOTIDE SEQUENCE</scope>
    <source>
        <strain evidence="2">MMS21-STM10</strain>
    </source>
</reference>
<protein>
    <recommendedName>
        <fullName evidence="4">Signal transduction histidine kinase</fullName>
    </recommendedName>
</protein>
<accession>A0ABY5FTR8</accession>
<keyword evidence="1" id="KW-0472">Membrane</keyword>
<proteinExistence type="predicted"/>
<evidence type="ECO:0000313" key="2">
    <source>
        <dbReference type="EMBL" id="UTT61473.1"/>
    </source>
</evidence>
<gene>
    <name evidence="2" type="ORF">NNL39_07195</name>
</gene>
<sequence length="389" mass="42423">MNLDPPIPSAEVTLDRLDPLSAAAARPVTTGAALLALALPLVTLVTRSDEVTQPLWFVVAYAALIAAVSLLLHRSRVATPAWMRPSAQWFQVLLMIVLIASAASTAGANALIRDDWAPLVVGVLLVASTPYRPAREILFWTIVHTLLSAALGVVQAPASVTDVPEFTLAVSGSFSVAVMGFAAAAYARSLNSSTQLWHERAWQSAAAAALEHRSGVARSVQQRRISLLNREVVPYLQRVVAAESIGDDDRDEARRIARSIRGLLVRDVEKTWAQLMLDDLVGRHPRLNITVIADDPDDLGRHAVLERRTLLRALAAVSLERLAASRLELGLRRGPEGGLVVRWAVDTPKAMPDARRELRAMLELIRGLTLRSSVHEQPGRLVLEFEYGY</sequence>
<keyword evidence="1" id="KW-1133">Transmembrane helix</keyword>
<keyword evidence="1" id="KW-0812">Transmembrane</keyword>
<keyword evidence="3" id="KW-1185">Reference proteome</keyword>
<evidence type="ECO:0000256" key="1">
    <source>
        <dbReference type="SAM" id="Phobius"/>
    </source>
</evidence>
<dbReference type="EMBL" id="CP101497">
    <property type="protein sequence ID" value="UTT61473.1"/>
    <property type="molecule type" value="Genomic_DNA"/>
</dbReference>
<feature type="transmembrane region" description="Helical" evidence="1">
    <location>
        <begin position="166"/>
        <end position="187"/>
    </location>
</feature>
<feature type="transmembrane region" description="Helical" evidence="1">
    <location>
        <begin position="54"/>
        <end position="72"/>
    </location>
</feature>
<evidence type="ECO:0008006" key="4">
    <source>
        <dbReference type="Google" id="ProtNLM"/>
    </source>
</evidence>
<organism evidence="2 3">
    <name type="scientific">Microcella humidisoli</name>
    <dbReference type="NCBI Taxonomy" id="2963406"/>
    <lineage>
        <taxon>Bacteria</taxon>
        <taxon>Bacillati</taxon>
        <taxon>Actinomycetota</taxon>
        <taxon>Actinomycetes</taxon>
        <taxon>Micrococcales</taxon>
        <taxon>Microbacteriaceae</taxon>
        <taxon>Microcella</taxon>
    </lineage>
</organism>
<feature type="transmembrane region" description="Helical" evidence="1">
    <location>
        <begin position="137"/>
        <end position="154"/>
    </location>
</feature>
<dbReference type="Proteomes" id="UP001060039">
    <property type="component" value="Chromosome"/>
</dbReference>
<feature type="transmembrane region" description="Helical" evidence="1">
    <location>
        <begin position="92"/>
        <end position="112"/>
    </location>
</feature>
<dbReference type="RefSeq" id="WP_255158397.1">
    <property type="nucleotide sequence ID" value="NZ_CP101497.1"/>
</dbReference>
<name>A0ABY5FTR8_9MICO</name>
<evidence type="ECO:0000313" key="3">
    <source>
        <dbReference type="Proteomes" id="UP001060039"/>
    </source>
</evidence>
<feature type="transmembrane region" description="Helical" evidence="1">
    <location>
        <begin position="20"/>
        <end position="42"/>
    </location>
</feature>